<reference evidence="4 5" key="1">
    <citation type="submission" date="2024-02" db="EMBL/GenBank/DDBJ databases">
        <title>De novo assembly and annotation of 12 fungi associated with fruit tree decline syndrome in Ontario, Canada.</title>
        <authorList>
            <person name="Sulman M."/>
            <person name="Ellouze W."/>
            <person name="Ilyukhin E."/>
        </authorList>
    </citation>
    <scope>NUCLEOTIDE SEQUENCE [LARGE SCALE GENOMIC DNA]</scope>
    <source>
        <strain evidence="4 5">FDS-637</strain>
    </source>
</reference>
<dbReference type="RefSeq" id="XP_066631071.1">
    <property type="nucleotide sequence ID" value="XM_066778634.1"/>
</dbReference>
<evidence type="ECO:0000259" key="2">
    <source>
        <dbReference type="Pfam" id="PF17100"/>
    </source>
</evidence>
<dbReference type="Pfam" id="PF24883">
    <property type="entry name" value="NPHP3_N"/>
    <property type="match status" value="2"/>
</dbReference>
<organism evidence="4 5">
    <name type="scientific">Diplodia seriata</name>
    <dbReference type="NCBI Taxonomy" id="420778"/>
    <lineage>
        <taxon>Eukaryota</taxon>
        <taxon>Fungi</taxon>
        <taxon>Dikarya</taxon>
        <taxon>Ascomycota</taxon>
        <taxon>Pezizomycotina</taxon>
        <taxon>Dothideomycetes</taxon>
        <taxon>Dothideomycetes incertae sedis</taxon>
        <taxon>Botryosphaeriales</taxon>
        <taxon>Botryosphaeriaceae</taxon>
        <taxon>Diplodia</taxon>
    </lineage>
</organism>
<dbReference type="PANTHER" id="PTHR10039:SF16">
    <property type="entry name" value="GPI INOSITOL-DEACYLASE"/>
    <property type="match status" value="1"/>
</dbReference>
<sequence>MGSLWDQEAAKLSDADQRMFLCNSTDRPKILRDILAKVDQKIDECQRGRWKFQGAHGKEIIIRDVCERIAAYIRRFCAIMDTAVQADPIHAGLPWAGVRLVLELSMSSFTAFSAVVEGLEKATTVITRCTILEMHYFPAQSDAQIELKKSLQQLYAAVLGFLCEARKYSKWNRVERVLGNPLQAKALQERMQTMEERNLVVQMQKGLVDGERISTTTVGIAGIQTSHSTLQAQLNQLEQPIVRGMDQVSHLYKWMQALSSLLPQSGQWLLNDPRYMAWRDSSSSEDLWLHGIPGCGKTKLTNEEPERSDVSQILRSLVRQLSLTADGHVRSATADEYEKRRREAKLRGESAAELTVEESIELICELGSTSPTTIVIDALDECIPNKCHILLSALANISAKSRDVVKVWVSSRDFEEIRAHFRTATDVLVTSNATSEDLEKFVRTRAADLKERWMRVPQGSGDLDKLEMDLVETLTGRAHGM</sequence>
<dbReference type="Pfam" id="PF17100">
    <property type="entry name" value="NACHT_N"/>
    <property type="match status" value="1"/>
</dbReference>
<evidence type="ECO:0000256" key="1">
    <source>
        <dbReference type="ARBA" id="ARBA00022737"/>
    </source>
</evidence>
<evidence type="ECO:0008006" key="6">
    <source>
        <dbReference type="Google" id="ProtNLM"/>
    </source>
</evidence>
<keyword evidence="5" id="KW-1185">Reference proteome</keyword>
<dbReference type="InterPro" id="IPR027417">
    <property type="entry name" value="P-loop_NTPase"/>
</dbReference>
<evidence type="ECO:0000259" key="3">
    <source>
        <dbReference type="Pfam" id="PF24883"/>
    </source>
</evidence>
<dbReference type="GeneID" id="92011298"/>
<proteinExistence type="predicted"/>
<dbReference type="PANTHER" id="PTHR10039">
    <property type="entry name" value="AMELOGENIN"/>
    <property type="match status" value="1"/>
</dbReference>
<feature type="domain" description="NWD NACHT-NTPase N-terminal" evidence="2">
    <location>
        <begin position="15"/>
        <end position="197"/>
    </location>
</feature>
<dbReference type="Proteomes" id="UP001430584">
    <property type="component" value="Unassembled WGS sequence"/>
</dbReference>
<dbReference type="SUPFAM" id="SSF52540">
    <property type="entry name" value="P-loop containing nucleoside triphosphate hydrolases"/>
    <property type="match status" value="1"/>
</dbReference>
<feature type="domain" description="Nephrocystin 3-like N-terminal" evidence="3">
    <location>
        <begin position="303"/>
        <end position="412"/>
    </location>
</feature>
<evidence type="ECO:0000313" key="4">
    <source>
        <dbReference type="EMBL" id="KAL0258042.1"/>
    </source>
</evidence>
<dbReference type="Gene3D" id="3.40.50.300">
    <property type="entry name" value="P-loop containing nucleotide triphosphate hydrolases"/>
    <property type="match status" value="1"/>
</dbReference>
<feature type="domain" description="Nephrocystin 3-like N-terminal" evidence="3">
    <location>
        <begin position="265"/>
        <end position="301"/>
    </location>
</feature>
<dbReference type="InterPro" id="IPR056884">
    <property type="entry name" value="NPHP3-like_N"/>
</dbReference>
<comment type="caution">
    <text evidence="4">The sequence shown here is derived from an EMBL/GenBank/DDBJ whole genome shotgun (WGS) entry which is preliminary data.</text>
</comment>
<dbReference type="InterPro" id="IPR031359">
    <property type="entry name" value="NACHT_N"/>
</dbReference>
<protein>
    <recommendedName>
        <fullName evidence="6">NWD NACHT-NTPase N-terminal domain-containing protein</fullName>
    </recommendedName>
</protein>
<keyword evidence="1" id="KW-0677">Repeat</keyword>
<dbReference type="EMBL" id="JAJVCZ030000007">
    <property type="protein sequence ID" value="KAL0258042.1"/>
    <property type="molecule type" value="Genomic_DNA"/>
</dbReference>
<accession>A0ABR3CBM0</accession>
<name>A0ABR3CBM0_9PEZI</name>
<evidence type="ECO:0000313" key="5">
    <source>
        <dbReference type="Proteomes" id="UP001430584"/>
    </source>
</evidence>
<gene>
    <name evidence="4" type="ORF">SLS55_007213</name>
</gene>